<name>A0A8S5PXU0_9CAUD</name>
<evidence type="ECO:0000256" key="1">
    <source>
        <dbReference type="SAM" id="Phobius"/>
    </source>
</evidence>
<organism evidence="2">
    <name type="scientific">Siphoviridae sp. ctD3x5</name>
    <dbReference type="NCBI Taxonomy" id="2825384"/>
    <lineage>
        <taxon>Viruses</taxon>
        <taxon>Duplodnaviria</taxon>
        <taxon>Heunggongvirae</taxon>
        <taxon>Uroviricota</taxon>
        <taxon>Caudoviricetes</taxon>
    </lineage>
</organism>
<evidence type="ECO:0000313" key="2">
    <source>
        <dbReference type="EMBL" id="DAE11854.1"/>
    </source>
</evidence>
<reference evidence="2" key="1">
    <citation type="journal article" date="2021" name="Proc. Natl. Acad. Sci. U.S.A.">
        <title>A Catalog of Tens of Thousands of Viruses from Human Metagenomes Reveals Hidden Associations with Chronic Diseases.</title>
        <authorList>
            <person name="Tisza M.J."/>
            <person name="Buck C.B."/>
        </authorList>
    </citation>
    <scope>NUCLEOTIDE SEQUENCE</scope>
    <source>
        <strain evidence="2">CtD3x5</strain>
    </source>
</reference>
<feature type="transmembrane region" description="Helical" evidence="1">
    <location>
        <begin position="12"/>
        <end position="32"/>
    </location>
</feature>
<protein>
    <submittedName>
        <fullName evidence="2">Uncharacterized protein</fullName>
    </submittedName>
</protein>
<keyword evidence="1" id="KW-1133">Transmembrane helix</keyword>
<accession>A0A8S5PXU0</accession>
<dbReference type="EMBL" id="BK015538">
    <property type="protein sequence ID" value="DAE11854.1"/>
    <property type="molecule type" value="Genomic_DNA"/>
</dbReference>
<keyword evidence="1" id="KW-0472">Membrane</keyword>
<proteinExistence type="predicted"/>
<keyword evidence="1" id="KW-0812">Transmembrane</keyword>
<sequence>MSLDRGLPLFDRGYTVICFTFAAHLGGFFSPCSRRFKSVQTKFFLKSTLNKKLNKIFKQSVA</sequence>